<dbReference type="Proteomes" id="UP000182719">
    <property type="component" value="Unassembled WGS sequence"/>
</dbReference>
<proteinExistence type="predicted"/>
<feature type="transmembrane region" description="Helical" evidence="1">
    <location>
        <begin position="235"/>
        <end position="254"/>
    </location>
</feature>
<sequence>MSAADGLSPSLSARCATNPEEPATGTCSRCGTFFCGRCVQTVLGRTYCGPCAGRPEVNYLERFRQKLWGRRDGWGWLAGMAGALFAALAVFLLLEGQPVPGALCAVGTAVCGAFFLGLRGAREAVIATPLVLALGSAVQGQTEAAVGLAFLSLAALSLRFDTRNQLFFRRPVSEERLLRLWHVRENNPLARQALSVALGGLLLPLLAPLALLLGAWALKRVDPTAVPPIGRRGQALAALVLGGASLVLWALVLWPRLGLFLARFTGG</sequence>
<keyword evidence="1" id="KW-0472">Membrane</keyword>
<name>A0A1H7LVK0_STIAU</name>
<evidence type="ECO:0000313" key="2">
    <source>
        <dbReference type="EMBL" id="SEL02347.1"/>
    </source>
</evidence>
<feature type="transmembrane region" description="Helical" evidence="1">
    <location>
        <begin position="100"/>
        <end position="118"/>
    </location>
</feature>
<dbReference type="OrthoDB" id="5382105at2"/>
<keyword evidence="1" id="KW-1133">Transmembrane helix</keyword>
<dbReference type="EMBL" id="FOAP01000003">
    <property type="protein sequence ID" value="SEL02347.1"/>
    <property type="molecule type" value="Genomic_DNA"/>
</dbReference>
<feature type="transmembrane region" description="Helical" evidence="1">
    <location>
        <begin position="193"/>
        <end position="214"/>
    </location>
</feature>
<dbReference type="RefSeq" id="WP_075005924.1">
    <property type="nucleotide sequence ID" value="NZ_FOAP01000003.1"/>
</dbReference>
<evidence type="ECO:0000313" key="3">
    <source>
        <dbReference type="Proteomes" id="UP000182719"/>
    </source>
</evidence>
<organism evidence="2 3">
    <name type="scientific">Stigmatella aurantiaca</name>
    <dbReference type="NCBI Taxonomy" id="41"/>
    <lineage>
        <taxon>Bacteria</taxon>
        <taxon>Pseudomonadati</taxon>
        <taxon>Myxococcota</taxon>
        <taxon>Myxococcia</taxon>
        <taxon>Myxococcales</taxon>
        <taxon>Cystobacterineae</taxon>
        <taxon>Archangiaceae</taxon>
        <taxon>Stigmatella</taxon>
    </lineage>
</organism>
<evidence type="ECO:0008006" key="4">
    <source>
        <dbReference type="Google" id="ProtNLM"/>
    </source>
</evidence>
<dbReference type="AlphaFoldDB" id="A0A1H7LVK0"/>
<accession>A0A1H7LVK0</accession>
<gene>
    <name evidence="2" type="ORF">SAMN05444354_103337</name>
</gene>
<keyword evidence="3" id="KW-1185">Reference proteome</keyword>
<evidence type="ECO:0000256" key="1">
    <source>
        <dbReference type="SAM" id="Phobius"/>
    </source>
</evidence>
<feature type="transmembrane region" description="Helical" evidence="1">
    <location>
        <begin position="74"/>
        <end position="94"/>
    </location>
</feature>
<reference evidence="3" key="1">
    <citation type="submission" date="2016-10" db="EMBL/GenBank/DDBJ databases">
        <authorList>
            <person name="Varghese N."/>
            <person name="Submissions S."/>
        </authorList>
    </citation>
    <scope>NUCLEOTIDE SEQUENCE [LARGE SCALE GENOMIC DNA]</scope>
    <source>
        <strain evidence="3">DSM 17044</strain>
    </source>
</reference>
<keyword evidence="1" id="KW-0812">Transmembrane</keyword>
<protein>
    <recommendedName>
        <fullName evidence="4">B box-type domain-containing protein</fullName>
    </recommendedName>
</protein>